<evidence type="ECO:0000256" key="2">
    <source>
        <dbReference type="ARBA" id="ARBA00022596"/>
    </source>
</evidence>
<protein>
    <recommendedName>
        <fullName evidence="5">Hydrogenase maturation factor HypA</fullName>
    </recommendedName>
</protein>
<proteinExistence type="inferred from homology"/>
<dbReference type="PANTHER" id="PTHR34535:SF3">
    <property type="entry name" value="HYDROGENASE MATURATION FACTOR HYPA"/>
    <property type="match status" value="1"/>
</dbReference>
<feature type="binding site" evidence="5">
    <location>
        <position position="167"/>
    </location>
    <ligand>
        <name>Zn(2+)</name>
        <dbReference type="ChEBI" id="CHEBI:29105"/>
    </ligand>
</feature>
<comment type="similarity">
    <text evidence="1 5">Belongs to the HypA/HybF family.</text>
</comment>
<organism evidence="6 7">
    <name type="scientific">Pseudodesulfovibrio karagichevae</name>
    <dbReference type="NCBI Taxonomy" id="3239305"/>
    <lineage>
        <taxon>Bacteria</taxon>
        <taxon>Pseudomonadati</taxon>
        <taxon>Thermodesulfobacteriota</taxon>
        <taxon>Desulfovibrionia</taxon>
        <taxon>Desulfovibrionales</taxon>
        <taxon>Desulfovibrionaceae</taxon>
    </lineage>
</organism>
<evidence type="ECO:0000313" key="6">
    <source>
        <dbReference type="EMBL" id="MEZ7195221.1"/>
    </source>
</evidence>
<accession>A0ABV4JYT9</accession>
<dbReference type="Pfam" id="PF01155">
    <property type="entry name" value="HypA"/>
    <property type="match status" value="1"/>
</dbReference>
<evidence type="ECO:0000313" key="7">
    <source>
        <dbReference type="Proteomes" id="UP001568698"/>
    </source>
</evidence>
<name>A0ABV4JYT9_9BACT</name>
<dbReference type="InterPro" id="IPR020538">
    <property type="entry name" value="Hydgase_Ni_incorp_HypA/HybF_CS"/>
</dbReference>
<feature type="binding site" evidence="5">
    <location>
        <position position="170"/>
    </location>
    <ligand>
        <name>Zn(2+)</name>
        <dbReference type="ChEBI" id="CHEBI:29105"/>
    </ligand>
</feature>
<dbReference type="HAMAP" id="MF_00213">
    <property type="entry name" value="HypA_HybF"/>
    <property type="match status" value="1"/>
</dbReference>
<feature type="binding site" evidence="5">
    <location>
        <position position="154"/>
    </location>
    <ligand>
        <name>Zn(2+)</name>
        <dbReference type="ChEBI" id="CHEBI:29105"/>
    </ligand>
</feature>
<evidence type="ECO:0000256" key="4">
    <source>
        <dbReference type="ARBA" id="ARBA00022833"/>
    </source>
</evidence>
<feature type="binding site" evidence="5">
    <location>
        <position position="80"/>
    </location>
    <ligand>
        <name>Ni(2+)</name>
        <dbReference type="ChEBI" id="CHEBI:49786"/>
    </ligand>
</feature>
<comment type="caution">
    <text evidence="6">The sequence shown here is derived from an EMBL/GenBank/DDBJ whole genome shotgun (WGS) entry which is preliminary data.</text>
</comment>
<dbReference type="PANTHER" id="PTHR34535">
    <property type="entry name" value="HYDROGENASE MATURATION FACTOR HYPA"/>
    <property type="match status" value="1"/>
</dbReference>
<dbReference type="InterPro" id="IPR000688">
    <property type="entry name" value="HypA/HybF"/>
</dbReference>
<keyword evidence="7" id="KW-1185">Reference proteome</keyword>
<dbReference type="EMBL" id="JBGLYH010000001">
    <property type="protein sequence ID" value="MEZ7195221.1"/>
    <property type="molecule type" value="Genomic_DNA"/>
</dbReference>
<keyword evidence="2 5" id="KW-0533">Nickel</keyword>
<comment type="function">
    <text evidence="5">Involved in the maturation of [NiFe] hydrogenases. Required for nickel insertion into the metal center of the hydrogenase.</text>
</comment>
<reference evidence="6 7" key="1">
    <citation type="submission" date="2024-08" db="EMBL/GenBank/DDBJ databases">
        <title>Sulfate-reducing bacteria isolated from formation water of the oil field in Kazakhstan and description of Pseudodesulfovibrio sp.</title>
        <authorList>
            <person name="Bidzhieva S.K."/>
            <person name="Tourova T.P."/>
            <person name="Grouzdev D.S."/>
            <person name="Beletsky A.V."/>
            <person name="Sokolova D.S."/>
            <person name="Samigullina S.R."/>
            <person name="Poltaraus A.B."/>
            <person name="Avtukh A.N."/>
            <person name="Tereshina V.M."/>
            <person name="Zhaparov N.S."/>
            <person name="Mardanov A.V."/>
            <person name="Nazina T.N."/>
        </authorList>
    </citation>
    <scope>NUCLEOTIDE SEQUENCE [LARGE SCALE GENOMIC DNA]</scope>
    <source>
        <strain evidence="6 7">9FUS</strain>
    </source>
</reference>
<evidence type="ECO:0000256" key="1">
    <source>
        <dbReference type="ARBA" id="ARBA00010748"/>
    </source>
</evidence>
<feature type="binding site" evidence="5">
    <location>
        <position position="151"/>
    </location>
    <ligand>
        <name>Zn(2+)</name>
        <dbReference type="ChEBI" id="CHEBI:29105"/>
    </ligand>
</feature>
<dbReference type="Proteomes" id="UP001568698">
    <property type="component" value="Unassembled WGS sequence"/>
</dbReference>
<dbReference type="PROSITE" id="PS01249">
    <property type="entry name" value="HYPA"/>
    <property type="match status" value="1"/>
</dbReference>
<evidence type="ECO:0000256" key="3">
    <source>
        <dbReference type="ARBA" id="ARBA00022723"/>
    </source>
</evidence>
<gene>
    <name evidence="5" type="primary">hypA</name>
    <name evidence="6" type="ORF">AB6M95_00535</name>
</gene>
<dbReference type="Gene3D" id="3.30.2320.80">
    <property type="match status" value="1"/>
</dbReference>
<keyword evidence="3 5" id="KW-0479">Metal-binding</keyword>
<sequence length="191" mass="21119">MIRAFHALNDKTIPPSNLLMHNLIMQVRLSSALKEGVLFLKQKYVLSKTGQIILSVHRVIDSSNKRQLHEINNWKVSAMHETAIILSTISIVEEEAKKRGVSQIHSVTMCVGELACVEEQTLRGCFEVAVETSTLSGAELIIKPVEAVFCCGSCGASNRGRTWSDTCPRCKAANLTLTQGRELYVKSFEAD</sequence>
<evidence type="ECO:0000256" key="5">
    <source>
        <dbReference type="HAMAP-Rule" id="MF_00213"/>
    </source>
</evidence>
<keyword evidence="4 5" id="KW-0862">Zinc</keyword>